<sequence>MSVFILKPPLCVGMSYRRSDYGAPNVQLFASRCYPSSYTSRPMRHSPAASLLYVRLSKKVESTGECGYVH</sequence>
<protein>
    <submittedName>
        <fullName evidence="1">Uncharacterized protein</fullName>
    </submittedName>
</protein>
<accession>A0A2X4URI3</accession>
<dbReference type="AlphaFoldDB" id="A0A2X4URI3"/>
<evidence type="ECO:0000313" key="1">
    <source>
        <dbReference type="EMBL" id="SQI41473.1"/>
    </source>
</evidence>
<dbReference type="KEGG" id="lri:NCTC12151_02095"/>
<reference evidence="1 2" key="1">
    <citation type="submission" date="2018-06" db="EMBL/GenBank/DDBJ databases">
        <authorList>
            <consortium name="Pathogen Informatics"/>
            <person name="Doyle S."/>
        </authorList>
    </citation>
    <scope>NUCLEOTIDE SEQUENCE [LARGE SCALE GENOMIC DNA]</scope>
    <source>
        <strain evidence="1 2">NCTC12151</strain>
    </source>
</reference>
<keyword evidence="2" id="KW-1185">Reference proteome</keyword>
<name>A0A2X4URI3_9GAMM</name>
<organism evidence="1 2">
    <name type="scientific">Leminorella richardii</name>
    <dbReference type="NCBI Taxonomy" id="158841"/>
    <lineage>
        <taxon>Bacteria</taxon>
        <taxon>Pseudomonadati</taxon>
        <taxon>Pseudomonadota</taxon>
        <taxon>Gammaproteobacteria</taxon>
        <taxon>Enterobacterales</taxon>
        <taxon>Budviciaceae</taxon>
        <taxon>Leminorella</taxon>
    </lineage>
</organism>
<gene>
    <name evidence="1" type="ORF">NCTC12151_02095</name>
</gene>
<dbReference type="EMBL" id="LS483470">
    <property type="protein sequence ID" value="SQI41473.1"/>
    <property type="molecule type" value="Genomic_DNA"/>
</dbReference>
<evidence type="ECO:0000313" key="2">
    <source>
        <dbReference type="Proteomes" id="UP000249005"/>
    </source>
</evidence>
<dbReference type="Proteomes" id="UP000249005">
    <property type="component" value="Chromosome 1"/>
</dbReference>
<proteinExistence type="predicted"/>